<feature type="domain" description="DUF155" evidence="3">
    <location>
        <begin position="232"/>
        <end position="427"/>
    </location>
</feature>
<accession>A8PT51</accession>
<dbReference type="PANTHER" id="PTHR16255">
    <property type="entry name" value="REQUIRED FOR MEIOTIC NUCLEAR DIVISION PROTEIN 1 HOMOLOG"/>
    <property type="match status" value="1"/>
</dbReference>
<dbReference type="InParanoid" id="A8PT51"/>
<evidence type="ECO:0000313" key="5">
    <source>
        <dbReference type="Proteomes" id="UP000008837"/>
    </source>
</evidence>
<dbReference type="OrthoDB" id="242766at2759"/>
<dbReference type="PANTHER" id="PTHR16255:SF1">
    <property type="entry name" value="REQUIRED FOR MEIOTIC NUCLEAR DIVISION PROTEIN 1 HOMOLOG"/>
    <property type="match status" value="1"/>
</dbReference>
<dbReference type="OMA" id="FIFRSGC"/>
<comment type="caution">
    <text evidence="4">The sequence shown here is derived from an EMBL/GenBank/DDBJ whole genome shotgun (WGS) entry which is preliminary data.</text>
</comment>
<dbReference type="AlphaFoldDB" id="A8PT51"/>
<dbReference type="Proteomes" id="UP000008837">
    <property type="component" value="Unassembled WGS sequence"/>
</dbReference>
<dbReference type="InterPro" id="IPR003734">
    <property type="entry name" value="DUF155"/>
</dbReference>
<keyword evidence="5" id="KW-1185">Reference proteome</keyword>
<evidence type="ECO:0000259" key="3">
    <source>
        <dbReference type="Pfam" id="PF02582"/>
    </source>
</evidence>
<evidence type="ECO:0000256" key="1">
    <source>
        <dbReference type="ARBA" id="ARBA00008306"/>
    </source>
</evidence>
<dbReference type="EMBL" id="AAYY01000001">
    <property type="protein sequence ID" value="EDP45379.1"/>
    <property type="molecule type" value="Genomic_DNA"/>
</dbReference>
<sequence>MLARHGHRGITTKHAVRTFVAASAVRHARGPSSAMPSSSRKPSSSSPARGDKPRKSVLRHFLESGGILHQNDAPKFDFVSLKSSMPSSHTFRRTRLPMSKAKALAQESRALREQVASSASATQGNVSLASSAAMLADASPSASDGLSKTQTSAPWTEAEPRPTLPLTSTHITSSELPEVAAFATAKSYNFDVLLSSGRLPANWIWLEDREVIYIPSWPPTPAKASTTQRGSVFIFRSGCYVTWGMSTEQNSAFYRDVIRDGSVPPVEESRYDVAGDEAMEYVHIPNEVTRVVGDLIVIGHQRDEKERHARSSRAPSTPSLTLQARLAFSQGLAASARLSVQESVLLDYLESVAPIPSRLESSGKVPLPRKEVIRKLGTLLRIRQRLNLDRDNFIDDPELYWENSHMEALYRSICSALDMKPRFEALNAKLNHCENLLEVLRALLTEQSSHHMELIIIYLIAFEVGMALVSHEYVPTPQTFWQWLWSSATAS</sequence>
<proteinExistence type="inferred from homology"/>
<comment type="similarity">
    <text evidence="1">Belongs to the RMD1/sif2 family.</text>
</comment>
<protein>
    <recommendedName>
        <fullName evidence="3">DUF155 domain-containing protein</fullName>
    </recommendedName>
</protein>
<feature type="compositionally biased region" description="Low complexity" evidence="2">
    <location>
        <begin position="30"/>
        <end position="48"/>
    </location>
</feature>
<organism evidence="4 5">
    <name type="scientific">Malassezia globosa (strain ATCC MYA-4612 / CBS 7966)</name>
    <name type="common">Dandruff-associated fungus</name>
    <dbReference type="NCBI Taxonomy" id="425265"/>
    <lineage>
        <taxon>Eukaryota</taxon>
        <taxon>Fungi</taxon>
        <taxon>Dikarya</taxon>
        <taxon>Basidiomycota</taxon>
        <taxon>Ustilaginomycotina</taxon>
        <taxon>Malasseziomycetes</taxon>
        <taxon>Malasseziales</taxon>
        <taxon>Malasseziaceae</taxon>
        <taxon>Malassezia</taxon>
    </lineage>
</organism>
<dbReference type="RefSeq" id="XP_001732593.1">
    <property type="nucleotide sequence ID" value="XM_001732541.1"/>
</dbReference>
<evidence type="ECO:0000256" key="2">
    <source>
        <dbReference type="SAM" id="MobiDB-lite"/>
    </source>
</evidence>
<dbReference type="GO" id="GO:0070131">
    <property type="term" value="P:positive regulation of mitochondrial translation"/>
    <property type="evidence" value="ECO:0007669"/>
    <property type="project" value="TreeGrafter"/>
</dbReference>
<dbReference type="InterPro" id="IPR051624">
    <property type="entry name" value="RMD1/Sad1-interacting"/>
</dbReference>
<feature type="region of interest" description="Disordered" evidence="2">
    <location>
        <begin position="139"/>
        <end position="168"/>
    </location>
</feature>
<dbReference type="Pfam" id="PF02582">
    <property type="entry name" value="DUF155"/>
    <property type="match status" value="1"/>
</dbReference>
<name>A8PT51_MALGO</name>
<reference evidence="4 5" key="1">
    <citation type="journal article" date="2007" name="Proc. Natl. Acad. Sci. U.S.A.">
        <title>Dandruff-associated Malassezia genomes reveal convergent and divergent virulence traits shared with plant and human fungal pathogens.</title>
        <authorList>
            <person name="Xu J."/>
            <person name="Saunders C.W."/>
            <person name="Hu P."/>
            <person name="Grant R.A."/>
            <person name="Boekhout T."/>
            <person name="Kuramae E.E."/>
            <person name="Kronstad J.W."/>
            <person name="Deangelis Y.M."/>
            <person name="Reeder N.L."/>
            <person name="Johnstone K.R."/>
            <person name="Leland M."/>
            <person name="Fieno A.M."/>
            <person name="Begley W.M."/>
            <person name="Sun Y."/>
            <person name="Lacey M.P."/>
            <person name="Chaudhary T."/>
            <person name="Keough T."/>
            <person name="Chu L."/>
            <person name="Sears R."/>
            <person name="Yuan B."/>
            <person name="Dawson T.L.Jr."/>
        </authorList>
    </citation>
    <scope>NUCLEOTIDE SEQUENCE [LARGE SCALE GENOMIC DNA]</scope>
    <source>
        <strain evidence="5">ATCC MYA-4612 / CBS 7966</strain>
    </source>
</reference>
<dbReference type="GO" id="GO:0005739">
    <property type="term" value="C:mitochondrion"/>
    <property type="evidence" value="ECO:0007669"/>
    <property type="project" value="UniProtKB-ARBA"/>
</dbReference>
<dbReference type="KEGG" id="mgl:MGL_0368"/>
<dbReference type="VEuPathDB" id="FungiDB:MGL_0368"/>
<feature type="region of interest" description="Disordered" evidence="2">
    <location>
        <begin position="24"/>
        <end position="54"/>
    </location>
</feature>
<dbReference type="GeneID" id="5856899"/>
<evidence type="ECO:0000313" key="4">
    <source>
        <dbReference type="EMBL" id="EDP45379.1"/>
    </source>
</evidence>
<gene>
    <name evidence="4" type="ORF">MGL_0368</name>
</gene>